<comment type="subcellular location">
    <subcellularLocation>
        <location evidence="1">Membrane</location>
        <topology evidence="1">Multi-pass membrane protein</topology>
    </subcellularLocation>
</comment>
<dbReference type="Pfam" id="PF01694">
    <property type="entry name" value="Rhomboid"/>
    <property type="match status" value="1"/>
</dbReference>
<keyword evidence="2 5" id="KW-0812">Transmembrane</keyword>
<evidence type="ECO:0000256" key="4">
    <source>
        <dbReference type="ARBA" id="ARBA00023136"/>
    </source>
</evidence>
<feature type="transmembrane region" description="Helical" evidence="5">
    <location>
        <begin position="169"/>
        <end position="187"/>
    </location>
</feature>
<evidence type="ECO:0000256" key="3">
    <source>
        <dbReference type="ARBA" id="ARBA00022989"/>
    </source>
</evidence>
<proteinExistence type="predicted"/>
<evidence type="ECO:0000313" key="7">
    <source>
        <dbReference type="EMBL" id="EWH09080.1"/>
    </source>
</evidence>
<name>W7QUW8_9ALTE</name>
<evidence type="ECO:0000256" key="1">
    <source>
        <dbReference type="ARBA" id="ARBA00004141"/>
    </source>
</evidence>
<keyword evidence="4 5" id="KW-0472">Membrane</keyword>
<keyword evidence="3 5" id="KW-1133">Transmembrane helix</keyword>
<evidence type="ECO:0000256" key="2">
    <source>
        <dbReference type="ARBA" id="ARBA00022692"/>
    </source>
</evidence>
<comment type="caution">
    <text evidence="7">The sequence shown here is derived from an EMBL/GenBank/DDBJ whole genome shotgun (WGS) entry which is preliminary data.</text>
</comment>
<dbReference type="InterPro" id="IPR022764">
    <property type="entry name" value="Peptidase_S54_rhomboid_dom"/>
</dbReference>
<dbReference type="eggNOG" id="COG0705">
    <property type="taxonomic scope" value="Bacteria"/>
</dbReference>
<feature type="transmembrane region" description="Helical" evidence="5">
    <location>
        <begin position="12"/>
        <end position="31"/>
    </location>
</feature>
<accession>W7QUW8</accession>
<dbReference type="SUPFAM" id="SSF144091">
    <property type="entry name" value="Rhomboid-like"/>
    <property type="match status" value="1"/>
</dbReference>
<dbReference type="EMBL" id="ARZY01000030">
    <property type="protein sequence ID" value="EWH09080.1"/>
    <property type="molecule type" value="Genomic_DNA"/>
</dbReference>
<dbReference type="NCBIfam" id="TIGR03902">
    <property type="entry name" value="rhom_GG_sort"/>
    <property type="match status" value="1"/>
</dbReference>
<dbReference type="GO" id="GO:0016020">
    <property type="term" value="C:membrane"/>
    <property type="evidence" value="ECO:0007669"/>
    <property type="project" value="UniProtKB-SubCell"/>
</dbReference>
<feature type="transmembrane region" description="Helical" evidence="5">
    <location>
        <begin position="111"/>
        <end position="128"/>
    </location>
</feature>
<evidence type="ECO:0000259" key="6">
    <source>
        <dbReference type="Pfam" id="PF01694"/>
    </source>
</evidence>
<dbReference type="Gene3D" id="1.20.1540.10">
    <property type="entry name" value="Rhomboid-like"/>
    <property type="match status" value="1"/>
</dbReference>
<dbReference type="AlphaFoldDB" id="W7QUW8"/>
<dbReference type="InterPro" id="IPR023826">
    <property type="entry name" value="Rhom-like_SP_proteobac"/>
</dbReference>
<evidence type="ECO:0000313" key="8">
    <source>
        <dbReference type="Proteomes" id="UP000019276"/>
    </source>
</evidence>
<sequence length="202" mass="23233">MRHIIQNLPWQKWPILAFYISLFTFFMLIPAEGQSWLRYNYTELQNQQSWRIITGHFIHTNWYHYVLNTGAFIALWALHGKFYQGRKLFSFIIMNACLITAYIYFFTDIGVYSGFSGILHGLIVWGAIQDIQHKDKTGYLLLLGVFAKVIYEMLYGASAATASMIQADVAVEAHLAGVLAALLYMFGELVKAKQLEMNNNQD</sequence>
<dbReference type="RefSeq" id="WP_051479906.1">
    <property type="nucleotide sequence ID" value="NZ_ARZY01000030.1"/>
</dbReference>
<feature type="transmembrane region" description="Helical" evidence="5">
    <location>
        <begin position="88"/>
        <end position="105"/>
    </location>
</feature>
<dbReference type="InterPro" id="IPR035952">
    <property type="entry name" value="Rhomboid-like_sf"/>
</dbReference>
<feature type="transmembrane region" description="Helical" evidence="5">
    <location>
        <begin position="140"/>
        <end position="157"/>
    </location>
</feature>
<reference evidence="7 8" key="1">
    <citation type="journal article" date="2014" name="Genome Announc.">
        <title>Draft Genome Sequence of the Agar-Degrading Bacterium Catenovulum sp. Strain DS-2, Isolated from Intestines of Haliotis diversicolor.</title>
        <authorList>
            <person name="Shan D."/>
            <person name="Li X."/>
            <person name="Gu Z."/>
            <person name="Wei G."/>
            <person name="Gao Z."/>
            <person name="Shao Z."/>
        </authorList>
    </citation>
    <scope>NUCLEOTIDE SEQUENCE [LARGE SCALE GENOMIC DNA]</scope>
    <source>
        <strain evidence="7 8">DS-2</strain>
    </source>
</reference>
<dbReference type="Proteomes" id="UP000019276">
    <property type="component" value="Unassembled WGS sequence"/>
</dbReference>
<keyword evidence="8" id="KW-1185">Reference proteome</keyword>
<evidence type="ECO:0000256" key="5">
    <source>
        <dbReference type="SAM" id="Phobius"/>
    </source>
</evidence>
<dbReference type="OrthoDB" id="196054at2"/>
<dbReference type="GO" id="GO:0004252">
    <property type="term" value="F:serine-type endopeptidase activity"/>
    <property type="evidence" value="ECO:0007669"/>
    <property type="project" value="InterPro"/>
</dbReference>
<gene>
    <name evidence="7" type="ORF">DS2_14449</name>
</gene>
<organism evidence="7 8">
    <name type="scientific">Catenovulum agarivorans DS-2</name>
    <dbReference type="NCBI Taxonomy" id="1328313"/>
    <lineage>
        <taxon>Bacteria</taxon>
        <taxon>Pseudomonadati</taxon>
        <taxon>Pseudomonadota</taxon>
        <taxon>Gammaproteobacteria</taxon>
        <taxon>Alteromonadales</taxon>
        <taxon>Alteromonadaceae</taxon>
        <taxon>Catenovulum</taxon>
    </lineage>
</organism>
<dbReference type="STRING" id="1328313.DS2_14449"/>
<protein>
    <submittedName>
        <fullName evidence="7">Membrane protein, Rhomboid family</fullName>
    </submittedName>
</protein>
<feature type="domain" description="Peptidase S54 rhomboid" evidence="6">
    <location>
        <begin position="47"/>
        <end position="186"/>
    </location>
</feature>
<feature type="transmembrane region" description="Helical" evidence="5">
    <location>
        <begin position="62"/>
        <end position="79"/>
    </location>
</feature>